<feature type="transmembrane region" description="Helical" evidence="11">
    <location>
        <begin position="267"/>
        <end position="287"/>
    </location>
</feature>
<reference evidence="14 15" key="1">
    <citation type="submission" date="2019-02" db="EMBL/GenBank/DDBJ databases">
        <title>Deep-cultivation of Planctomycetes and their phenomic and genomic characterization uncovers novel biology.</title>
        <authorList>
            <person name="Wiegand S."/>
            <person name="Jogler M."/>
            <person name="Boedeker C."/>
            <person name="Pinto D."/>
            <person name="Vollmers J."/>
            <person name="Rivas-Marin E."/>
            <person name="Kohn T."/>
            <person name="Peeters S.H."/>
            <person name="Heuer A."/>
            <person name="Rast P."/>
            <person name="Oberbeckmann S."/>
            <person name="Bunk B."/>
            <person name="Jeske O."/>
            <person name="Meyerdierks A."/>
            <person name="Storesund J.E."/>
            <person name="Kallscheuer N."/>
            <person name="Luecker S."/>
            <person name="Lage O.M."/>
            <person name="Pohl T."/>
            <person name="Merkel B.J."/>
            <person name="Hornburger P."/>
            <person name="Mueller R.-W."/>
            <person name="Bruemmer F."/>
            <person name="Labrenz M."/>
            <person name="Spormann A.M."/>
            <person name="Op den Camp H."/>
            <person name="Overmann J."/>
            <person name="Amann R."/>
            <person name="Jetten M.S.M."/>
            <person name="Mascher T."/>
            <person name="Medema M.H."/>
            <person name="Devos D.P."/>
            <person name="Kaster A.-K."/>
            <person name="Ovreas L."/>
            <person name="Rohde M."/>
            <person name="Galperin M.Y."/>
            <person name="Jogler C."/>
        </authorList>
    </citation>
    <scope>NUCLEOTIDE SEQUENCE [LARGE SCALE GENOMIC DNA]</scope>
    <source>
        <strain evidence="14 15">HG15A2</strain>
    </source>
</reference>
<dbReference type="InterPro" id="IPR035908">
    <property type="entry name" value="F0_ATP_A_sf"/>
</dbReference>
<dbReference type="KEGG" id="amob:HG15A2_30180"/>
<keyword evidence="4 11" id="KW-0138">CF(0)</keyword>
<comment type="similarity">
    <text evidence="2 11 12">Belongs to the ATPase A chain family.</text>
</comment>
<comment type="subcellular location">
    <subcellularLocation>
        <location evidence="11 12">Cell membrane</location>
        <topology evidence="11 12">Multi-pass membrane protein</topology>
    </subcellularLocation>
    <subcellularLocation>
        <location evidence="1">Membrane</location>
        <topology evidence="1">Multi-pass membrane protein</topology>
    </subcellularLocation>
</comment>
<dbReference type="SUPFAM" id="SSF81336">
    <property type="entry name" value="F1F0 ATP synthase subunit A"/>
    <property type="match status" value="1"/>
</dbReference>
<evidence type="ECO:0000256" key="3">
    <source>
        <dbReference type="ARBA" id="ARBA00022448"/>
    </source>
</evidence>
<dbReference type="PANTHER" id="PTHR11410">
    <property type="entry name" value="ATP SYNTHASE SUBUNIT A"/>
    <property type="match status" value="1"/>
</dbReference>
<evidence type="ECO:0000313" key="15">
    <source>
        <dbReference type="Proteomes" id="UP000319852"/>
    </source>
</evidence>
<evidence type="ECO:0000256" key="13">
    <source>
        <dbReference type="SAM" id="MobiDB-lite"/>
    </source>
</evidence>
<organism evidence="14 15">
    <name type="scientific">Adhaeretor mobilis</name>
    <dbReference type="NCBI Taxonomy" id="1930276"/>
    <lineage>
        <taxon>Bacteria</taxon>
        <taxon>Pseudomonadati</taxon>
        <taxon>Planctomycetota</taxon>
        <taxon>Planctomycetia</taxon>
        <taxon>Pirellulales</taxon>
        <taxon>Lacipirellulaceae</taxon>
        <taxon>Adhaeretor</taxon>
    </lineage>
</organism>
<dbReference type="AlphaFoldDB" id="A0A517MXU3"/>
<dbReference type="NCBIfam" id="TIGR01131">
    <property type="entry name" value="ATP_synt_6_or_A"/>
    <property type="match status" value="1"/>
</dbReference>
<keyword evidence="10 11" id="KW-0066">ATP synthesis</keyword>
<feature type="transmembrane region" description="Helical" evidence="11">
    <location>
        <begin position="333"/>
        <end position="353"/>
    </location>
</feature>
<feature type="transmembrane region" description="Helical" evidence="11">
    <location>
        <begin position="299"/>
        <end position="321"/>
    </location>
</feature>
<feature type="transmembrane region" description="Helical" evidence="11">
    <location>
        <begin position="412"/>
        <end position="430"/>
    </location>
</feature>
<sequence>MSDLLHIKDTFYFEVPKQLWRSEKSKREEFPSHFVRNDSGYQDWEALRLYESLGEMKGLEGVPTLESLTEEYAHWRHGKAHHGKPFDRFLEEADSQSWFQEQLALGRFSKQQSEIDKETGEEVGETSDAWRSREASGKTLQEDWRVAKAQAENLEAYYSETPAWGAEKIREYNDHLDGKILIPQPFGKLQNNYQVESGFGISKFMILMLLIAGAIVWAFSRLSKKVENGRPAKGKLWNMFETFLLFIRDEIARPAIGKHDADRFVPLLWTIFLFVLGCNLLGMLPWLGAPTGSFSVTMGLALVTFATVIVAGSIRFGIVGFWKNQVPSMGLPLPLAIPIVPMLFLIEVLGLFIKHAVLGVRLVANMVAGHLVLLAIMGLAVAAAGTSTWFTAAPIAIIGSALFSVLELFVAFLQAYVFTFLSALFIGSAVHHH</sequence>
<dbReference type="InterPro" id="IPR000568">
    <property type="entry name" value="ATP_synth_F0_asu"/>
</dbReference>
<dbReference type="Pfam" id="PF00119">
    <property type="entry name" value="ATP-synt_A"/>
    <property type="match status" value="1"/>
</dbReference>
<gene>
    <name evidence="11 14" type="primary">atpB</name>
    <name evidence="14" type="ORF">HG15A2_30180</name>
</gene>
<dbReference type="GO" id="GO:0045259">
    <property type="term" value="C:proton-transporting ATP synthase complex"/>
    <property type="evidence" value="ECO:0007669"/>
    <property type="project" value="UniProtKB-KW"/>
</dbReference>
<dbReference type="RefSeq" id="WP_145060867.1">
    <property type="nucleotide sequence ID" value="NZ_CP036263.1"/>
</dbReference>
<evidence type="ECO:0000256" key="7">
    <source>
        <dbReference type="ARBA" id="ARBA00022989"/>
    </source>
</evidence>
<keyword evidence="5 11" id="KW-0812">Transmembrane</keyword>
<name>A0A517MXU3_9BACT</name>
<keyword evidence="15" id="KW-1185">Reference proteome</keyword>
<evidence type="ECO:0000256" key="1">
    <source>
        <dbReference type="ARBA" id="ARBA00004141"/>
    </source>
</evidence>
<keyword evidence="11" id="KW-1003">Cell membrane</keyword>
<feature type="region of interest" description="Disordered" evidence="13">
    <location>
        <begin position="114"/>
        <end position="134"/>
    </location>
</feature>
<keyword evidence="9 11" id="KW-0472">Membrane</keyword>
<evidence type="ECO:0000256" key="10">
    <source>
        <dbReference type="ARBA" id="ARBA00023310"/>
    </source>
</evidence>
<keyword evidence="6 11" id="KW-0375">Hydrogen ion transport</keyword>
<accession>A0A517MXU3</accession>
<evidence type="ECO:0000256" key="5">
    <source>
        <dbReference type="ARBA" id="ARBA00022692"/>
    </source>
</evidence>
<feature type="transmembrane region" description="Helical" evidence="11">
    <location>
        <begin position="199"/>
        <end position="220"/>
    </location>
</feature>
<proteinExistence type="inferred from homology"/>
<dbReference type="InterPro" id="IPR045083">
    <property type="entry name" value="ATP_synth_F0_asu_bact/mt"/>
</dbReference>
<evidence type="ECO:0000256" key="11">
    <source>
        <dbReference type="HAMAP-Rule" id="MF_01393"/>
    </source>
</evidence>
<dbReference type="Gene3D" id="1.20.120.220">
    <property type="entry name" value="ATP synthase, F0 complex, subunit A"/>
    <property type="match status" value="1"/>
</dbReference>
<feature type="transmembrane region" description="Helical" evidence="11">
    <location>
        <begin position="359"/>
        <end position="382"/>
    </location>
</feature>
<evidence type="ECO:0000256" key="4">
    <source>
        <dbReference type="ARBA" id="ARBA00022547"/>
    </source>
</evidence>
<dbReference type="OrthoDB" id="9809130at2"/>
<keyword evidence="8 11" id="KW-0406">Ion transport</keyword>
<evidence type="ECO:0000256" key="9">
    <source>
        <dbReference type="ARBA" id="ARBA00023136"/>
    </source>
</evidence>
<protein>
    <recommendedName>
        <fullName evidence="11 12">ATP synthase subunit a</fullName>
    </recommendedName>
    <alternativeName>
        <fullName evidence="11">ATP synthase F0 sector subunit a</fullName>
    </alternativeName>
    <alternativeName>
        <fullName evidence="11">F-ATPase subunit 6</fullName>
    </alternativeName>
</protein>
<dbReference type="HAMAP" id="MF_01393">
    <property type="entry name" value="ATP_synth_a_bact"/>
    <property type="match status" value="1"/>
</dbReference>
<evidence type="ECO:0000256" key="8">
    <source>
        <dbReference type="ARBA" id="ARBA00023065"/>
    </source>
</evidence>
<dbReference type="CDD" id="cd00310">
    <property type="entry name" value="ATP-synt_Fo_a_6"/>
    <property type="match status" value="1"/>
</dbReference>
<evidence type="ECO:0000256" key="2">
    <source>
        <dbReference type="ARBA" id="ARBA00006810"/>
    </source>
</evidence>
<dbReference type="EMBL" id="CP036263">
    <property type="protein sequence ID" value="QDS99691.1"/>
    <property type="molecule type" value="Genomic_DNA"/>
</dbReference>
<comment type="function">
    <text evidence="11 12">Key component of the proton channel; it plays a direct role in the translocation of protons across the membrane.</text>
</comment>
<keyword evidence="3 11" id="KW-0813">Transport</keyword>
<dbReference type="PRINTS" id="PR00123">
    <property type="entry name" value="ATPASEA"/>
</dbReference>
<keyword evidence="7 11" id="KW-1133">Transmembrane helix</keyword>
<dbReference type="GO" id="GO:0005886">
    <property type="term" value="C:plasma membrane"/>
    <property type="evidence" value="ECO:0007669"/>
    <property type="project" value="UniProtKB-SubCell"/>
</dbReference>
<evidence type="ECO:0000313" key="14">
    <source>
        <dbReference type="EMBL" id="QDS99691.1"/>
    </source>
</evidence>
<evidence type="ECO:0000256" key="12">
    <source>
        <dbReference type="RuleBase" id="RU000483"/>
    </source>
</evidence>
<dbReference type="GO" id="GO:0046933">
    <property type="term" value="F:proton-transporting ATP synthase activity, rotational mechanism"/>
    <property type="evidence" value="ECO:0007669"/>
    <property type="project" value="UniProtKB-UniRule"/>
</dbReference>
<dbReference type="PANTHER" id="PTHR11410:SF0">
    <property type="entry name" value="ATP SYNTHASE SUBUNIT A"/>
    <property type="match status" value="1"/>
</dbReference>
<dbReference type="Proteomes" id="UP000319852">
    <property type="component" value="Chromosome"/>
</dbReference>
<evidence type="ECO:0000256" key="6">
    <source>
        <dbReference type="ARBA" id="ARBA00022781"/>
    </source>
</evidence>